<dbReference type="EMBL" id="RKRE01000001">
    <property type="protein sequence ID" value="RPF49224.1"/>
    <property type="molecule type" value="Genomic_DNA"/>
</dbReference>
<accession>A0A3N5AW82</accession>
<keyword evidence="1" id="KW-0812">Transmembrane</keyword>
<feature type="transmembrane region" description="Helical" evidence="1">
    <location>
        <begin position="20"/>
        <end position="40"/>
    </location>
</feature>
<dbReference type="AlphaFoldDB" id="A0A3N5AW82"/>
<evidence type="ECO:0000256" key="1">
    <source>
        <dbReference type="SAM" id="Phobius"/>
    </source>
</evidence>
<organism evidence="2 3">
    <name type="scientific">Thermodesulfitimonas autotrophica</name>
    <dbReference type="NCBI Taxonomy" id="1894989"/>
    <lineage>
        <taxon>Bacteria</taxon>
        <taxon>Bacillati</taxon>
        <taxon>Bacillota</taxon>
        <taxon>Clostridia</taxon>
        <taxon>Thermoanaerobacterales</taxon>
        <taxon>Thermoanaerobacteraceae</taxon>
        <taxon>Thermodesulfitimonas</taxon>
    </lineage>
</organism>
<dbReference type="PIRSF" id="PIRSF021292">
    <property type="entry name" value="Competence_ComGD"/>
    <property type="match status" value="1"/>
</dbReference>
<keyword evidence="3" id="KW-1185">Reference proteome</keyword>
<keyword evidence="1" id="KW-0472">Membrane</keyword>
<dbReference type="GO" id="GO:0030420">
    <property type="term" value="P:establishment of competence for transformation"/>
    <property type="evidence" value="ECO:0007669"/>
    <property type="project" value="InterPro"/>
</dbReference>
<dbReference type="SUPFAM" id="SSF54523">
    <property type="entry name" value="Pili subunits"/>
    <property type="match status" value="1"/>
</dbReference>
<gene>
    <name evidence="2" type="ORF">EDD75_0028</name>
</gene>
<protein>
    <submittedName>
        <fullName evidence="2">Type II secretion system protein H</fullName>
    </submittedName>
</protein>
<dbReference type="Gene3D" id="3.30.700.10">
    <property type="entry name" value="Glycoprotein, Type 4 Pilin"/>
    <property type="match status" value="1"/>
</dbReference>
<sequence>MRGRVYLPGDRPRERGFTLVEVLVVVALVGLLLGVAVVSFNRAAAHWEIEAAARLLASDIRAAQQKALAEGTATAVRFYRDAGYYEQHSGGAVRGAVYLPVRVRFAKLTFPAVAAGVYELHFAASGNPGGTGTAYLTNYAGEYRAVRVLVGTGRVRVTAEAP</sequence>
<dbReference type="Pfam" id="PF07963">
    <property type="entry name" value="N_methyl"/>
    <property type="match status" value="1"/>
</dbReference>
<reference evidence="2 3" key="1">
    <citation type="submission" date="2018-11" db="EMBL/GenBank/DDBJ databases">
        <title>Genomic Encyclopedia of Type Strains, Phase IV (KMG-IV): sequencing the most valuable type-strain genomes for metagenomic binning, comparative biology and taxonomic classification.</title>
        <authorList>
            <person name="Goeker M."/>
        </authorList>
    </citation>
    <scope>NUCLEOTIDE SEQUENCE [LARGE SCALE GENOMIC DNA]</scope>
    <source>
        <strain evidence="2 3">DSM 102936</strain>
    </source>
</reference>
<keyword evidence="1" id="KW-1133">Transmembrane helix</keyword>
<proteinExistence type="predicted"/>
<dbReference type="Proteomes" id="UP000282654">
    <property type="component" value="Unassembled WGS sequence"/>
</dbReference>
<dbReference type="RefSeq" id="WP_123926272.1">
    <property type="nucleotide sequence ID" value="NZ_RKRE01000001.1"/>
</dbReference>
<comment type="caution">
    <text evidence="2">The sequence shown here is derived from an EMBL/GenBank/DDBJ whole genome shotgun (WGS) entry which is preliminary data.</text>
</comment>
<name>A0A3N5AW82_9THEO</name>
<dbReference type="PROSITE" id="PS00409">
    <property type="entry name" value="PROKAR_NTER_METHYL"/>
    <property type="match status" value="1"/>
</dbReference>
<dbReference type="InterPro" id="IPR045584">
    <property type="entry name" value="Pilin-like"/>
</dbReference>
<dbReference type="InterPro" id="IPR012902">
    <property type="entry name" value="N_methyl_site"/>
</dbReference>
<evidence type="ECO:0000313" key="2">
    <source>
        <dbReference type="EMBL" id="RPF49224.1"/>
    </source>
</evidence>
<evidence type="ECO:0000313" key="3">
    <source>
        <dbReference type="Proteomes" id="UP000282654"/>
    </source>
</evidence>
<dbReference type="InterPro" id="IPR016785">
    <property type="entry name" value="ComGD"/>
</dbReference>
<dbReference type="NCBIfam" id="TIGR02532">
    <property type="entry name" value="IV_pilin_GFxxxE"/>
    <property type="match status" value="1"/>
</dbReference>